<evidence type="ECO:0000256" key="6">
    <source>
        <dbReference type="SAM" id="MobiDB-lite"/>
    </source>
</evidence>
<dbReference type="Gene3D" id="1.10.1740.10">
    <property type="match status" value="1"/>
</dbReference>
<dbReference type="InterPro" id="IPR013325">
    <property type="entry name" value="RNA_pol_sigma_r2"/>
</dbReference>
<evidence type="ECO:0000259" key="7">
    <source>
        <dbReference type="SMART" id="SM00776"/>
    </source>
</evidence>
<dbReference type="Gene3D" id="2.60.120.1060">
    <property type="entry name" value="NPCBM/NEW2 domain"/>
    <property type="match status" value="1"/>
</dbReference>
<keyword evidence="5" id="KW-0804">Transcription</keyword>
<gene>
    <name evidence="8" type="ORF">GCM10010405_49550</name>
</gene>
<dbReference type="Pfam" id="PF08305">
    <property type="entry name" value="NPCBM"/>
    <property type="match status" value="1"/>
</dbReference>
<feature type="domain" description="Glycosyl hydrolase family 98 putative carbohydrate-binding module" evidence="7">
    <location>
        <begin position="559"/>
        <end position="701"/>
    </location>
</feature>
<organism evidence="8 9">
    <name type="scientific">Streptomyces macrosporus</name>
    <dbReference type="NCBI Taxonomy" id="44032"/>
    <lineage>
        <taxon>Bacteria</taxon>
        <taxon>Bacillati</taxon>
        <taxon>Actinomycetota</taxon>
        <taxon>Actinomycetes</taxon>
        <taxon>Kitasatosporales</taxon>
        <taxon>Streptomycetaceae</taxon>
        <taxon>Streptomyces</taxon>
    </lineage>
</organism>
<feature type="compositionally biased region" description="Low complexity" evidence="6">
    <location>
        <begin position="514"/>
        <end position="528"/>
    </location>
</feature>
<evidence type="ECO:0000313" key="8">
    <source>
        <dbReference type="EMBL" id="GAA2459380.1"/>
    </source>
</evidence>
<protein>
    <recommendedName>
        <fullName evidence="7">Glycosyl hydrolase family 98 putative carbohydrate-binding module domain-containing protein</fullName>
    </recommendedName>
</protein>
<evidence type="ECO:0000256" key="3">
    <source>
        <dbReference type="ARBA" id="ARBA00023082"/>
    </source>
</evidence>
<dbReference type="InterPro" id="IPR008979">
    <property type="entry name" value="Galactose-bd-like_sf"/>
</dbReference>
<comment type="caution">
    <text evidence="8">The sequence shown here is derived from an EMBL/GenBank/DDBJ whole genome shotgun (WGS) entry which is preliminary data.</text>
</comment>
<dbReference type="PANTHER" id="PTHR43133">
    <property type="entry name" value="RNA POLYMERASE ECF-TYPE SIGMA FACTO"/>
    <property type="match status" value="1"/>
</dbReference>
<dbReference type="SUPFAM" id="SSF49785">
    <property type="entry name" value="Galactose-binding domain-like"/>
    <property type="match status" value="1"/>
</dbReference>
<feature type="region of interest" description="Disordered" evidence="6">
    <location>
        <begin position="450"/>
        <end position="604"/>
    </location>
</feature>
<name>A0ABN3KGZ0_9ACTN</name>
<dbReference type="InterPro" id="IPR039425">
    <property type="entry name" value="RNA_pol_sigma-70-like"/>
</dbReference>
<feature type="compositionally biased region" description="Basic and acidic residues" evidence="6">
    <location>
        <begin position="76"/>
        <end position="95"/>
    </location>
</feature>
<dbReference type="PANTHER" id="PTHR43133:SF8">
    <property type="entry name" value="RNA POLYMERASE SIGMA FACTOR HI_1459-RELATED"/>
    <property type="match status" value="1"/>
</dbReference>
<keyword evidence="9" id="KW-1185">Reference proteome</keyword>
<dbReference type="InterPro" id="IPR013222">
    <property type="entry name" value="Glyco_hyd_98_carb-bd"/>
</dbReference>
<evidence type="ECO:0000256" key="1">
    <source>
        <dbReference type="ARBA" id="ARBA00010641"/>
    </source>
</evidence>
<feature type="compositionally biased region" description="Low complexity" evidence="6">
    <location>
        <begin position="536"/>
        <end position="547"/>
    </location>
</feature>
<dbReference type="SMART" id="SM00776">
    <property type="entry name" value="NPCBM"/>
    <property type="match status" value="1"/>
</dbReference>
<dbReference type="EMBL" id="BAAASZ010000034">
    <property type="protein sequence ID" value="GAA2459380.1"/>
    <property type="molecule type" value="Genomic_DNA"/>
</dbReference>
<sequence length="702" mass="71729">MVCTGVLAVSVDRREESAGSEDAEEAGVPGRIAPGTGPARAEPAWAASARPEIPPEATSGSVSGAVPEAVPSRWVESSRRAEAEERPPGDTELISRMRGGDTRAYEELYRRHADAVLRYVRHCCRDEATANDLTDEVFARTLLAVRGGAGPDTAVRVHLLGAVRQVAAAWGRTAGWEQLAEGFAVFAVAADSSGSGDSFESDADVRAMRKAERSTVVRAFRGLPERWQVVLWHTVVEGESPREVAPSLGLTADATAMLAYRAKEGLRQAYLQAHVDRSRTAAGDCARHVDRLGTYARGALRARMDRGLRRHLERCVDCRSAALGTRDVCERLRLLLPVAVVGWGAGVYSGGAAGAAEAAVDGVADTVVGTSVGVSLGTSLGIGVAAPSAVPVEGSAGVMGAVGPVGTDGAAGGGATVFEGLGATAKAGVTAGVMAAAVATALTLALVADGQRSRGPQPESRPSTASVPGAPGGEAADSKAGGSEPLTVMPSQSAGGSTDRTLVRPPGTEPAPAPESGSPSAPGSGPNSVPGPGPSLPGSTSPTGGTPAPTPPASPAPTASTVHRLDRLPRDSSGADRPTVRGGESDRMWQRSDLRVGGRNQGPGVTVAARSTLTIDLDRSCTAFDALVGVDDLTVVPAAVRFSVYGDGVRLWRSGVVRRGDAPVPVHVSLSGRGTLRLVVEPRTPLDAVALADWAQARITCG</sequence>
<dbReference type="SUPFAM" id="SSF88659">
    <property type="entry name" value="Sigma3 and sigma4 domains of RNA polymerase sigma factors"/>
    <property type="match status" value="1"/>
</dbReference>
<keyword evidence="2" id="KW-0805">Transcription regulation</keyword>
<feature type="compositionally biased region" description="Basic and acidic residues" evidence="6">
    <location>
        <begin position="563"/>
        <end position="574"/>
    </location>
</feature>
<keyword evidence="3" id="KW-0731">Sigma factor</keyword>
<dbReference type="InterPro" id="IPR036388">
    <property type="entry name" value="WH-like_DNA-bd_sf"/>
</dbReference>
<dbReference type="Gene3D" id="1.10.10.10">
    <property type="entry name" value="Winged helix-like DNA-binding domain superfamily/Winged helix DNA-binding domain"/>
    <property type="match status" value="1"/>
</dbReference>
<dbReference type="InterPro" id="IPR038637">
    <property type="entry name" value="NPCBM_sf"/>
</dbReference>
<reference evidence="8 9" key="1">
    <citation type="journal article" date="2019" name="Int. J. Syst. Evol. Microbiol.">
        <title>The Global Catalogue of Microorganisms (GCM) 10K type strain sequencing project: providing services to taxonomists for standard genome sequencing and annotation.</title>
        <authorList>
            <consortium name="The Broad Institute Genomics Platform"/>
            <consortium name="The Broad Institute Genome Sequencing Center for Infectious Disease"/>
            <person name="Wu L."/>
            <person name="Ma J."/>
        </authorList>
    </citation>
    <scope>NUCLEOTIDE SEQUENCE [LARGE SCALE GENOMIC DNA]</scope>
    <source>
        <strain evidence="8 9">JCM 6305</strain>
    </source>
</reference>
<keyword evidence="4" id="KW-0238">DNA-binding</keyword>
<comment type="similarity">
    <text evidence="1">Belongs to the sigma-70 factor family. ECF subfamily.</text>
</comment>
<dbReference type="Proteomes" id="UP001501638">
    <property type="component" value="Unassembled WGS sequence"/>
</dbReference>
<feature type="compositionally biased region" description="Low complexity" evidence="6">
    <location>
        <begin position="38"/>
        <end position="51"/>
    </location>
</feature>
<proteinExistence type="inferred from homology"/>
<evidence type="ECO:0000313" key="9">
    <source>
        <dbReference type="Proteomes" id="UP001501638"/>
    </source>
</evidence>
<evidence type="ECO:0000256" key="4">
    <source>
        <dbReference type="ARBA" id="ARBA00023125"/>
    </source>
</evidence>
<evidence type="ECO:0000256" key="2">
    <source>
        <dbReference type="ARBA" id="ARBA00023015"/>
    </source>
</evidence>
<feature type="region of interest" description="Disordered" evidence="6">
    <location>
        <begin position="1"/>
        <end position="95"/>
    </location>
</feature>
<dbReference type="InterPro" id="IPR013324">
    <property type="entry name" value="RNA_pol_sigma_r3/r4-like"/>
</dbReference>
<accession>A0ABN3KGZ0</accession>
<evidence type="ECO:0000256" key="5">
    <source>
        <dbReference type="ARBA" id="ARBA00023163"/>
    </source>
</evidence>
<feature type="compositionally biased region" description="Basic and acidic residues" evidence="6">
    <location>
        <begin position="583"/>
        <end position="596"/>
    </location>
</feature>
<dbReference type="SUPFAM" id="SSF88946">
    <property type="entry name" value="Sigma2 domain of RNA polymerase sigma factors"/>
    <property type="match status" value="1"/>
</dbReference>
<feature type="compositionally biased region" description="Polar residues" evidence="6">
    <location>
        <begin position="489"/>
        <end position="500"/>
    </location>
</feature>